<keyword evidence="4 6" id="KW-0378">Hydrolase</keyword>
<sequence length="445" mass="48305">MAGETVTKPVDEGSEVKILHLSDIHMGSGFSHGRQNPETGLNTRLEDSVATLSRCIDRAIAEPVDLVLFGGDAFPDATPPPLVQQAFASQFRRLVDAAIPTVLLVGNHDQHSQGLGGASLCIYRTLGVPGFIVGDRLETHRIETSKGPIQIVTLPWLTRSTLLTRPETEGLSLGQVNELLIDRLRVALEGEIRQLDPAIPTILLAHLMTDTARFGAERFLAVGKGFTVPMAILARPCFDYVALGHVHRHQVVCESPLMIYPGSIERVDFSEEKEDKGYVMVSLSKANTHAEFCALPVRAFRTIKTDLTQQDDPQAALLKAIQPGAIADAVVRLIYKLRADQIDQIDGAALAAALAPAHTYSIHPELVSQLTRPRLPELGADSALEPLAALQAYLANREDLQDLAEDMIAAAQSLLRQDDVLLASRTAESGDELSTVDDAKQLRLL</sequence>
<accession>A0A8J7DBT7</accession>
<evidence type="ECO:0000256" key="2">
    <source>
        <dbReference type="ARBA" id="ARBA00013365"/>
    </source>
</evidence>
<dbReference type="SUPFAM" id="SSF56300">
    <property type="entry name" value="Metallo-dependent phosphatases"/>
    <property type="match status" value="1"/>
</dbReference>
<dbReference type="PANTHER" id="PTHR30337">
    <property type="entry name" value="COMPONENT OF ATP-DEPENDENT DSDNA EXONUCLEASE"/>
    <property type="match status" value="1"/>
</dbReference>
<feature type="domain" description="Calcineurin-like phosphoesterase" evidence="7">
    <location>
        <begin position="17"/>
        <end position="248"/>
    </location>
</feature>
<evidence type="ECO:0000313" key="8">
    <source>
        <dbReference type="EMBL" id="MBE9076883.1"/>
    </source>
</evidence>
<dbReference type="Proteomes" id="UP000636505">
    <property type="component" value="Unassembled WGS sequence"/>
</dbReference>
<dbReference type="AlphaFoldDB" id="A0A8J7DBT7"/>
<keyword evidence="3 6" id="KW-0540">Nuclease</keyword>
<evidence type="ECO:0000256" key="4">
    <source>
        <dbReference type="ARBA" id="ARBA00022801"/>
    </source>
</evidence>
<evidence type="ECO:0000313" key="9">
    <source>
        <dbReference type="Proteomes" id="UP000636505"/>
    </source>
</evidence>
<evidence type="ECO:0000256" key="6">
    <source>
        <dbReference type="RuleBase" id="RU363069"/>
    </source>
</evidence>
<comment type="subunit">
    <text evidence="6">Heterodimer of SbcC and SbcD.</text>
</comment>
<keyword evidence="6" id="KW-0235">DNA replication</keyword>
<dbReference type="CDD" id="cd00840">
    <property type="entry name" value="MPP_Mre11_N"/>
    <property type="match status" value="1"/>
</dbReference>
<protein>
    <recommendedName>
        <fullName evidence="2 6">Nuclease SbcCD subunit D</fullName>
    </recommendedName>
</protein>
<gene>
    <name evidence="6 8" type="primary">sbcD</name>
    <name evidence="8" type="ORF">IQ241_06175</name>
</gene>
<keyword evidence="6" id="KW-0233">DNA recombination</keyword>
<comment type="similarity">
    <text evidence="1 6">Belongs to the SbcD family.</text>
</comment>
<dbReference type="GO" id="GO:0006260">
    <property type="term" value="P:DNA replication"/>
    <property type="evidence" value="ECO:0007669"/>
    <property type="project" value="UniProtKB-KW"/>
</dbReference>
<dbReference type="GO" id="GO:0008408">
    <property type="term" value="F:3'-5' exonuclease activity"/>
    <property type="evidence" value="ECO:0007669"/>
    <property type="project" value="InterPro"/>
</dbReference>
<dbReference type="Pfam" id="PF00149">
    <property type="entry name" value="Metallophos"/>
    <property type="match status" value="1"/>
</dbReference>
<dbReference type="InterPro" id="IPR029052">
    <property type="entry name" value="Metallo-depent_PP-like"/>
</dbReference>
<dbReference type="InterPro" id="IPR041796">
    <property type="entry name" value="Mre11_N"/>
</dbReference>
<dbReference type="NCBIfam" id="TIGR00619">
    <property type="entry name" value="sbcd"/>
    <property type="match status" value="1"/>
</dbReference>
<evidence type="ECO:0000259" key="7">
    <source>
        <dbReference type="Pfam" id="PF00149"/>
    </source>
</evidence>
<dbReference type="Gene3D" id="3.60.21.10">
    <property type="match status" value="1"/>
</dbReference>
<organism evidence="8 9">
    <name type="scientific">Vasconcelosia minhoensis LEGE 07310</name>
    <dbReference type="NCBI Taxonomy" id="915328"/>
    <lineage>
        <taxon>Bacteria</taxon>
        <taxon>Bacillati</taxon>
        <taxon>Cyanobacteriota</taxon>
        <taxon>Cyanophyceae</taxon>
        <taxon>Nodosilineales</taxon>
        <taxon>Cymatolegaceae</taxon>
        <taxon>Vasconcelosia</taxon>
        <taxon>Vasconcelosia minhoensis</taxon>
    </lineage>
</organism>
<dbReference type="PANTHER" id="PTHR30337:SF0">
    <property type="entry name" value="NUCLEASE SBCCD SUBUNIT D"/>
    <property type="match status" value="1"/>
</dbReference>
<evidence type="ECO:0000256" key="3">
    <source>
        <dbReference type="ARBA" id="ARBA00022722"/>
    </source>
</evidence>
<keyword evidence="5 6" id="KW-0269">Exonuclease</keyword>
<dbReference type="InterPro" id="IPR004593">
    <property type="entry name" value="SbcD"/>
</dbReference>
<keyword evidence="9" id="KW-1185">Reference proteome</keyword>
<proteinExistence type="inferred from homology"/>
<feature type="coiled-coil region" evidence="6">
    <location>
        <begin position="390"/>
        <end position="417"/>
    </location>
</feature>
<comment type="caution">
    <text evidence="8">The sequence shown here is derived from an EMBL/GenBank/DDBJ whole genome shotgun (WGS) entry which is preliminary data.</text>
</comment>
<dbReference type="GO" id="GO:0006310">
    <property type="term" value="P:DNA recombination"/>
    <property type="evidence" value="ECO:0007669"/>
    <property type="project" value="UniProtKB-KW"/>
</dbReference>
<keyword evidence="6" id="KW-0175">Coiled coil</keyword>
<keyword evidence="6" id="KW-0255">Endonuclease</keyword>
<dbReference type="RefSeq" id="WP_193905546.1">
    <property type="nucleotide sequence ID" value="NZ_JADEXG010000010.1"/>
</dbReference>
<dbReference type="InterPro" id="IPR050535">
    <property type="entry name" value="DNA_Repair-Maintenance_Comp"/>
</dbReference>
<evidence type="ECO:0000256" key="5">
    <source>
        <dbReference type="ARBA" id="ARBA00022839"/>
    </source>
</evidence>
<dbReference type="EMBL" id="JADEXG010000010">
    <property type="protein sequence ID" value="MBE9076883.1"/>
    <property type="molecule type" value="Genomic_DNA"/>
</dbReference>
<name>A0A8J7DBT7_9CYAN</name>
<dbReference type="GO" id="GO:0004519">
    <property type="term" value="F:endonuclease activity"/>
    <property type="evidence" value="ECO:0007669"/>
    <property type="project" value="UniProtKB-KW"/>
</dbReference>
<dbReference type="InterPro" id="IPR004843">
    <property type="entry name" value="Calcineurin-like_PHP"/>
</dbReference>
<comment type="function">
    <text evidence="6">SbcCD cleaves DNA hairpin structures. These structures can inhibit DNA replication and are intermediates in certain DNA recombination reactions. The complex acts as a 3'-&gt;5' double strand exonuclease that can open hairpins. It also has a 5' single-strand endonuclease activity.</text>
</comment>
<reference evidence="8" key="1">
    <citation type="submission" date="2020-10" db="EMBL/GenBank/DDBJ databases">
        <authorList>
            <person name="Castelo-Branco R."/>
            <person name="Eusebio N."/>
            <person name="Adriana R."/>
            <person name="Vieira A."/>
            <person name="Brugerolle De Fraissinette N."/>
            <person name="Rezende De Castro R."/>
            <person name="Schneider M.P."/>
            <person name="Vasconcelos V."/>
            <person name="Leao P.N."/>
        </authorList>
    </citation>
    <scope>NUCLEOTIDE SEQUENCE</scope>
    <source>
        <strain evidence="8">LEGE 07310</strain>
    </source>
</reference>
<evidence type="ECO:0000256" key="1">
    <source>
        <dbReference type="ARBA" id="ARBA00010555"/>
    </source>
</evidence>